<dbReference type="Proteomes" id="UP000317894">
    <property type="component" value="Unassembled WGS sequence"/>
</dbReference>
<reference evidence="2 3" key="1">
    <citation type="submission" date="2019-07" db="EMBL/GenBank/DDBJ databases">
        <title>Novel species isolated from glacier.</title>
        <authorList>
            <person name="Liu Q."/>
            <person name="Xin Y.-H."/>
        </authorList>
    </citation>
    <scope>NUCLEOTIDE SEQUENCE [LARGE SCALE GENOMIC DNA]</scope>
    <source>
        <strain evidence="2 3">LB1R16</strain>
    </source>
</reference>
<evidence type="ECO:0000313" key="2">
    <source>
        <dbReference type="EMBL" id="TRW17425.1"/>
    </source>
</evidence>
<proteinExistence type="predicted"/>
<organism evidence="2 3">
    <name type="scientific">Glacieibacterium frigidum</name>
    <dbReference type="NCBI Taxonomy" id="2593303"/>
    <lineage>
        <taxon>Bacteria</taxon>
        <taxon>Pseudomonadati</taxon>
        <taxon>Pseudomonadota</taxon>
        <taxon>Alphaproteobacteria</taxon>
        <taxon>Sphingomonadales</taxon>
        <taxon>Sphingosinicellaceae</taxon>
        <taxon>Glacieibacterium</taxon>
    </lineage>
</organism>
<feature type="chain" id="PRO_5021867432" evidence="1">
    <location>
        <begin position="20"/>
        <end position="261"/>
    </location>
</feature>
<evidence type="ECO:0000313" key="3">
    <source>
        <dbReference type="Proteomes" id="UP000317894"/>
    </source>
</evidence>
<dbReference type="RefSeq" id="WP_143554970.1">
    <property type="nucleotide sequence ID" value="NZ_VJWA01000001.1"/>
</dbReference>
<evidence type="ECO:0000256" key="1">
    <source>
        <dbReference type="SAM" id="SignalP"/>
    </source>
</evidence>
<dbReference type="OrthoDB" id="5958677at2"/>
<keyword evidence="1" id="KW-0732">Signal</keyword>
<sequence length="261" mass="27288">MKSYLFAVAALVAAAPATAASPFDGTWKADTAASQMSEKPIVYSLAGGTYSCSTCTPPVKIPADGKFHAVKGNPYYDMMSVTVVDPNTIKRMSTKAGKPAGESTATVSPDGKMMANAYTDMSATNGVPVTGTNRFERVGTAVAGAHAISGSWRGLKGNEASESGLNFTLALDGDTLKFSTPTGVTYTAKVDGPEAPVTGDPGWTSVAIKREGPMTLVETDYRDGKKIATYRMTVSADGKTLTGETENFLNGRKSVEVARKQ</sequence>
<accession>A0A552UGT6</accession>
<feature type="signal peptide" evidence="1">
    <location>
        <begin position="1"/>
        <end position="19"/>
    </location>
</feature>
<comment type="caution">
    <text evidence="2">The sequence shown here is derived from an EMBL/GenBank/DDBJ whole genome shotgun (WGS) entry which is preliminary data.</text>
</comment>
<dbReference type="EMBL" id="VJWA01000001">
    <property type="protein sequence ID" value="TRW17425.1"/>
    <property type="molecule type" value="Genomic_DNA"/>
</dbReference>
<keyword evidence="3" id="KW-1185">Reference proteome</keyword>
<protein>
    <submittedName>
        <fullName evidence="2">Uncharacterized protein</fullName>
    </submittedName>
</protein>
<name>A0A552UGT6_9SPHN</name>
<gene>
    <name evidence="2" type="ORF">FMM06_04470</name>
</gene>
<dbReference type="AlphaFoldDB" id="A0A552UGT6"/>